<dbReference type="PANTHER" id="PTHR33747:SF1">
    <property type="entry name" value="ADENYLATE CYCLASE-ASSOCIATED CAP C-TERMINAL DOMAIN-CONTAINING PROTEIN"/>
    <property type="match status" value="1"/>
</dbReference>
<dbReference type="Proteomes" id="UP000564644">
    <property type="component" value="Unassembled WGS sequence"/>
</dbReference>
<organism evidence="1 2">
    <name type="scientific">Cohnella zeiphila</name>
    <dbReference type="NCBI Taxonomy" id="2761120"/>
    <lineage>
        <taxon>Bacteria</taxon>
        <taxon>Bacillati</taxon>
        <taxon>Bacillota</taxon>
        <taxon>Bacilli</taxon>
        <taxon>Bacillales</taxon>
        <taxon>Paenibacillaceae</taxon>
        <taxon>Cohnella</taxon>
    </lineage>
</organism>
<dbReference type="Gene3D" id="3.10.450.50">
    <property type="match status" value="1"/>
</dbReference>
<accession>A0A7X0VY38</accession>
<dbReference type="PANTHER" id="PTHR33747">
    <property type="entry name" value="UPF0225 PROTEIN SCO1677"/>
    <property type="match status" value="1"/>
</dbReference>
<evidence type="ECO:0000313" key="1">
    <source>
        <dbReference type="EMBL" id="MBB6734275.1"/>
    </source>
</evidence>
<evidence type="ECO:0000313" key="2">
    <source>
        <dbReference type="Proteomes" id="UP000564644"/>
    </source>
</evidence>
<gene>
    <name evidence="1" type="ORF">H7C18_25460</name>
</gene>
<dbReference type="SUPFAM" id="SSF103642">
    <property type="entry name" value="Sec-C motif"/>
    <property type="match status" value="1"/>
</dbReference>
<name>A0A7X0VY38_9BACL</name>
<protein>
    <submittedName>
        <fullName evidence="1">SEC-C domain-containing protein</fullName>
    </submittedName>
</protein>
<sequence>MDRKEGLNKQEQKQIAEAWERFKEDEMRREERKTDSRWVPIEAPLSLAAALARLTKTELSDIRTNGGLRGASSLKKQELADKLAETLPERLGPLLETFDEERFELLKRAASRPDGSVEAPEDEYKAVFLAARGLLFPGTLQGKRVLVMPREMAQAFRGLDASAARKAQENGRLVKLARGMLCYYGVLNPVRLAQLLEPHAKAQIQPTELKMLLDEALDYAGGGLQSGEFGFADEAVVDPERVVEEHQLRGDLPYRPFSTEELLRAGADDFVDRTPAYRELVNFLTDTYDISKEEADEYVCESGFELLNGAKPSAIVEYYHERFEMADESTVGAFVDRIMKLMNGTRLWALKGHMPSELSAVSGSREEPSGRNASGSVIDFATGRKVGRNDPCPCGSGKKFKKCCGG</sequence>
<dbReference type="RefSeq" id="WP_185131913.1">
    <property type="nucleotide sequence ID" value="NZ_JACJVO010000032.1"/>
</dbReference>
<dbReference type="AlphaFoldDB" id="A0A7X0VY38"/>
<dbReference type="InterPro" id="IPR004027">
    <property type="entry name" value="SEC_C_motif"/>
</dbReference>
<dbReference type="EMBL" id="JACJVO010000032">
    <property type="protein sequence ID" value="MBB6734275.1"/>
    <property type="molecule type" value="Genomic_DNA"/>
</dbReference>
<keyword evidence="2" id="KW-1185">Reference proteome</keyword>
<proteinExistence type="predicted"/>
<reference evidence="1 2" key="1">
    <citation type="submission" date="2020-08" db="EMBL/GenBank/DDBJ databases">
        <title>Cohnella phylogeny.</title>
        <authorList>
            <person name="Dunlap C."/>
        </authorList>
    </citation>
    <scope>NUCLEOTIDE SEQUENCE [LARGE SCALE GENOMIC DNA]</scope>
    <source>
        <strain evidence="1 2">CBP 2801</strain>
    </source>
</reference>
<dbReference type="Pfam" id="PF02810">
    <property type="entry name" value="SEC-C"/>
    <property type="match status" value="1"/>
</dbReference>
<comment type="caution">
    <text evidence="1">The sequence shown here is derived from an EMBL/GenBank/DDBJ whole genome shotgun (WGS) entry which is preliminary data.</text>
</comment>